<reference evidence="2 3" key="1">
    <citation type="journal article" date="2018" name="PLoS ONE">
        <title>The draft genome of Kipferlia bialata reveals reductive genome evolution in fornicate parasites.</title>
        <authorList>
            <person name="Tanifuji G."/>
            <person name="Takabayashi S."/>
            <person name="Kume K."/>
            <person name="Takagi M."/>
            <person name="Nakayama T."/>
            <person name="Kamikawa R."/>
            <person name="Inagaki Y."/>
            <person name="Hashimoto T."/>
        </authorList>
    </citation>
    <scope>NUCLEOTIDE SEQUENCE [LARGE SCALE GENOMIC DNA]</scope>
    <source>
        <strain evidence="2">NY0173</strain>
    </source>
</reference>
<organism evidence="2 3">
    <name type="scientific">Kipferlia bialata</name>
    <dbReference type="NCBI Taxonomy" id="797122"/>
    <lineage>
        <taxon>Eukaryota</taxon>
        <taxon>Metamonada</taxon>
        <taxon>Carpediemonas-like organisms</taxon>
        <taxon>Kipferlia</taxon>
    </lineage>
</organism>
<evidence type="ECO:0000256" key="1">
    <source>
        <dbReference type="SAM" id="Phobius"/>
    </source>
</evidence>
<keyword evidence="1" id="KW-1133">Transmembrane helix</keyword>
<keyword evidence="1" id="KW-0472">Membrane</keyword>
<feature type="transmembrane region" description="Helical" evidence="1">
    <location>
        <begin position="114"/>
        <end position="133"/>
    </location>
</feature>
<protein>
    <submittedName>
        <fullName evidence="2">Uncharacterized protein</fullName>
    </submittedName>
</protein>
<gene>
    <name evidence="2" type="ORF">KIPB_005069</name>
</gene>
<dbReference type="EMBL" id="BDIP01001150">
    <property type="protein sequence ID" value="GIQ83711.1"/>
    <property type="molecule type" value="Genomic_DNA"/>
</dbReference>
<feature type="transmembrane region" description="Helical" evidence="1">
    <location>
        <begin position="43"/>
        <end position="66"/>
    </location>
</feature>
<evidence type="ECO:0000313" key="2">
    <source>
        <dbReference type="EMBL" id="GIQ83711.1"/>
    </source>
</evidence>
<feature type="transmembrane region" description="Helical" evidence="1">
    <location>
        <begin position="6"/>
        <end position="31"/>
    </location>
</feature>
<evidence type="ECO:0000313" key="3">
    <source>
        <dbReference type="Proteomes" id="UP000265618"/>
    </source>
</evidence>
<dbReference type="AlphaFoldDB" id="A0A9K3GIS3"/>
<comment type="caution">
    <text evidence="2">The sequence shown here is derived from an EMBL/GenBank/DDBJ whole genome shotgun (WGS) entry which is preliminary data.</text>
</comment>
<keyword evidence="1" id="KW-0812">Transmembrane</keyword>
<feature type="transmembrane region" description="Helical" evidence="1">
    <location>
        <begin position="78"/>
        <end position="102"/>
    </location>
</feature>
<accession>A0A9K3GIS3</accession>
<dbReference type="Proteomes" id="UP000265618">
    <property type="component" value="Unassembled WGS sequence"/>
</dbReference>
<proteinExistence type="predicted"/>
<name>A0A9K3GIS3_9EUKA</name>
<sequence>MDEGLVALQCAGVVAGCGMLVYLLAMAFFCGQSKRKSIRTIDWFVGVTVLLDILMLMGWGVGSARIIDTEGQCETSFYVNYVCGIGSQLSTAMFAHCSYLILSGAKKISYRNLLTRYTLIAAAVICPLCYVVGSNELATFDVNRYRAVVVSECEWALSNPDNVAERLHHVKQRMRTLPHIRNATFVNEAGMVKRKGLFGKVRSPGTMTLQLDEALWREGRVFGGFEGRRPIGELSATLLNVMPGYLSISADAQYMPPSKALFSLVGGDAAVGSTETQVKGGLLVTAVAPKGEGETETEGTLSREVAVCVSLQPHPSDAELPCTPEPLMPKPGLPGLVHPLMPSTLMGRSVYALIPRVHQAQEGPVSASVRSLGLHKKDLGSKPLAPTLTVAGVCEGGVSMHPTSYDLAPLARVEAGAALDQPIPYVPSAKLHLSVAGGVQRGMEGVQGFKARPGAIAAFEQNKGEGNVFAGCSATLTAPLSAAVKSWKDNFLSGVSAHLGCGVASVSKGMAASALRDNASPYVCVGMHLHDAPYAGLSVTLGQGKEFTDRMRWGLDFIF</sequence>
<keyword evidence="3" id="KW-1185">Reference proteome</keyword>